<dbReference type="Pfam" id="PF02771">
    <property type="entry name" value="Acyl-CoA_dh_N"/>
    <property type="match status" value="1"/>
</dbReference>
<evidence type="ECO:0000256" key="2">
    <source>
        <dbReference type="ARBA" id="ARBA00009347"/>
    </source>
</evidence>
<name>A0ABS5A4U7_9PSEU</name>
<protein>
    <submittedName>
        <fullName evidence="10">Alkylation response protein AidB-like acyl-CoA dehydrogenase</fullName>
    </submittedName>
</protein>
<feature type="domain" description="Acyl-CoA dehydrogenase/oxidase N-terminal" evidence="9">
    <location>
        <begin position="7"/>
        <end position="108"/>
    </location>
</feature>
<dbReference type="InterPro" id="IPR009075">
    <property type="entry name" value="AcylCo_DH/oxidase_C"/>
</dbReference>
<keyword evidence="3 6" id="KW-0285">Flavoprotein</keyword>
<evidence type="ECO:0000256" key="6">
    <source>
        <dbReference type="RuleBase" id="RU362125"/>
    </source>
</evidence>
<keyword evidence="11" id="KW-1185">Reference proteome</keyword>
<dbReference type="Pfam" id="PF00441">
    <property type="entry name" value="Acyl-CoA_dh_1"/>
    <property type="match status" value="1"/>
</dbReference>
<evidence type="ECO:0000313" key="11">
    <source>
        <dbReference type="Proteomes" id="UP001519363"/>
    </source>
</evidence>
<dbReference type="Gene3D" id="2.40.110.10">
    <property type="entry name" value="Butyryl-CoA Dehydrogenase, subunit A, domain 2"/>
    <property type="match status" value="1"/>
</dbReference>
<dbReference type="PANTHER" id="PTHR43292:SF3">
    <property type="entry name" value="ACYL-COA DEHYDROGENASE FADE29"/>
    <property type="match status" value="1"/>
</dbReference>
<evidence type="ECO:0000259" key="8">
    <source>
        <dbReference type="Pfam" id="PF02770"/>
    </source>
</evidence>
<dbReference type="Gene3D" id="1.10.540.10">
    <property type="entry name" value="Acyl-CoA dehydrogenase/oxidase, N-terminal domain"/>
    <property type="match status" value="1"/>
</dbReference>
<evidence type="ECO:0000256" key="3">
    <source>
        <dbReference type="ARBA" id="ARBA00022630"/>
    </source>
</evidence>
<dbReference type="InterPro" id="IPR046373">
    <property type="entry name" value="Acyl-CoA_Oxase/DH_mid-dom_sf"/>
</dbReference>
<reference evidence="10 11" key="1">
    <citation type="submission" date="2021-03" db="EMBL/GenBank/DDBJ databases">
        <title>Sequencing the genomes of 1000 actinobacteria strains.</title>
        <authorList>
            <person name="Klenk H.-P."/>
        </authorList>
    </citation>
    <scope>NUCLEOTIDE SEQUENCE [LARGE SCALE GENOMIC DNA]</scope>
    <source>
        <strain evidence="10 11">DSM 44580</strain>
    </source>
</reference>
<comment type="similarity">
    <text evidence="2 6">Belongs to the acyl-CoA dehydrogenase family.</text>
</comment>
<sequence length="335" mass="35793">MTAMRPFTRTTAQDRFAAEVRDLLARTPREQACRALGERGWLAPDWPVESGGSGLGLVEAAIVTEELALAGVPDSLRVNSIDNLGATVRTAGTPEQRRELLPGLARGELLGCVLYSEPEAGSDLAALTTTARREGTDWVLEGVKTWNVGADLAQVGVCAARTSPETYTGLSLFLVPMAEVRVSQVPGLNPEPFCRVVLDGLRLPASALLGPEGGGWPLITEALALERTGLCFAARARRWWRLLGESDPELEEELAAARLLAWRCVHQLAEDGDASGTAAAKWLNSELATRVAGRAWLQSTVDEELRAALREAPGLTLAAGTSEMMLATIAEGMRS</sequence>
<evidence type="ECO:0000259" key="9">
    <source>
        <dbReference type="Pfam" id="PF02771"/>
    </source>
</evidence>
<feature type="domain" description="Acyl-CoA oxidase/dehydrogenase middle" evidence="8">
    <location>
        <begin position="112"/>
        <end position="199"/>
    </location>
</feature>
<evidence type="ECO:0000256" key="5">
    <source>
        <dbReference type="ARBA" id="ARBA00023002"/>
    </source>
</evidence>
<evidence type="ECO:0000256" key="4">
    <source>
        <dbReference type="ARBA" id="ARBA00022827"/>
    </source>
</evidence>
<comment type="caution">
    <text evidence="10">The sequence shown here is derived from an EMBL/GenBank/DDBJ whole genome shotgun (WGS) entry which is preliminary data.</text>
</comment>
<comment type="cofactor">
    <cofactor evidence="1 6">
        <name>FAD</name>
        <dbReference type="ChEBI" id="CHEBI:57692"/>
    </cofactor>
</comment>
<dbReference type="Pfam" id="PF02770">
    <property type="entry name" value="Acyl-CoA_dh_M"/>
    <property type="match status" value="1"/>
</dbReference>
<dbReference type="InterPro" id="IPR052161">
    <property type="entry name" value="Mycobact_Acyl-CoA_DH"/>
</dbReference>
<gene>
    <name evidence="10" type="ORF">JOF53_000455</name>
</gene>
<dbReference type="PANTHER" id="PTHR43292">
    <property type="entry name" value="ACYL-COA DEHYDROGENASE"/>
    <property type="match status" value="1"/>
</dbReference>
<feature type="domain" description="Acyl-CoA dehydrogenase/oxidase C-terminal" evidence="7">
    <location>
        <begin position="250"/>
        <end position="333"/>
    </location>
</feature>
<dbReference type="InterPro" id="IPR006091">
    <property type="entry name" value="Acyl-CoA_Oxase/DH_mid-dom"/>
</dbReference>
<dbReference type="SUPFAM" id="SSF47203">
    <property type="entry name" value="Acyl-CoA dehydrogenase C-terminal domain-like"/>
    <property type="match status" value="1"/>
</dbReference>
<dbReference type="SUPFAM" id="SSF56645">
    <property type="entry name" value="Acyl-CoA dehydrogenase NM domain-like"/>
    <property type="match status" value="1"/>
</dbReference>
<dbReference type="EMBL" id="JAGIOO010000001">
    <property type="protein sequence ID" value="MBP2471583.1"/>
    <property type="molecule type" value="Genomic_DNA"/>
</dbReference>
<dbReference type="InterPro" id="IPR009100">
    <property type="entry name" value="AcylCoA_DH/oxidase_NM_dom_sf"/>
</dbReference>
<keyword evidence="5 6" id="KW-0560">Oxidoreductase</keyword>
<dbReference type="Proteomes" id="UP001519363">
    <property type="component" value="Unassembled WGS sequence"/>
</dbReference>
<evidence type="ECO:0000256" key="1">
    <source>
        <dbReference type="ARBA" id="ARBA00001974"/>
    </source>
</evidence>
<organism evidence="10 11">
    <name type="scientific">Crossiella equi</name>
    <dbReference type="NCBI Taxonomy" id="130796"/>
    <lineage>
        <taxon>Bacteria</taxon>
        <taxon>Bacillati</taxon>
        <taxon>Actinomycetota</taxon>
        <taxon>Actinomycetes</taxon>
        <taxon>Pseudonocardiales</taxon>
        <taxon>Pseudonocardiaceae</taxon>
        <taxon>Crossiella</taxon>
    </lineage>
</organism>
<keyword evidence="4 6" id="KW-0274">FAD</keyword>
<evidence type="ECO:0000313" key="10">
    <source>
        <dbReference type="EMBL" id="MBP2471583.1"/>
    </source>
</evidence>
<evidence type="ECO:0000259" key="7">
    <source>
        <dbReference type="Pfam" id="PF00441"/>
    </source>
</evidence>
<accession>A0ABS5A4U7</accession>
<dbReference type="InterPro" id="IPR036250">
    <property type="entry name" value="AcylCo_DH-like_C"/>
</dbReference>
<proteinExistence type="inferred from homology"/>
<dbReference type="InterPro" id="IPR037069">
    <property type="entry name" value="AcylCoA_DH/ox_N_sf"/>
</dbReference>
<dbReference type="Gene3D" id="1.20.140.10">
    <property type="entry name" value="Butyryl-CoA Dehydrogenase, subunit A, domain 3"/>
    <property type="match status" value="1"/>
</dbReference>
<dbReference type="InterPro" id="IPR013786">
    <property type="entry name" value="AcylCoA_DH/ox_N"/>
</dbReference>